<gene>
    <name evidence="1" type="ORF">jhhlp_008385</name>
</gene>
<accession>A0A2N3MXV7</accession>
<proteinExistence type="predicted"/>
<keyword evidence="2" id="KW-1185">Reference proteome</keyword>
<dbReference type="Proteomes" id="UP000233524">
    <property type="component" value="Unassembled WGS sequence"/>
</dbReference>
<dbReference type="InParanoid" id="A0A2N3MXV7"/>
<comment type="caution">
    <text evidence="1">The sequence shown here is derived from an EMBL/GenBank/DDBJ whole genome shotgun (WGS) entry which is preliminary data.</text>
</comment>
<name>A0A2N3MXV7_9PEZI</name>
<evidence type="ECO:0000313" key="1">
    <source>
        <dbReference type="EMBL" id="PKS05019.1"/>
    </source>
</evidence>
<evidence type="ECO:0000313" key="2">
    <source>
        <dbReference type="Proteomes" id="UP000233524"/>
    </source>
</evidence>
<sequence>MARLRNIIQSQLLSEKPQNHITPGPDLPWESVGPGKDHLLAEVEKLYWRGARDEIEHIINTVAHWRDASFSSSTAKTPKVPTDLQGYDSFLENVNQWSRESAEKYSEDCDQVDHLILKRDKSHLDMASYRASTANVLRQKKTQFMMSKMKKEIKKEMKRFLDIDKVIEHRPAARSANKRPAIPQLAVSKFDKVGMPQFQIQRCTQPGCNLPIVSSHFTSNQANEPRIVCETCYRLHHYGKDSYTKTYKHFVCNEVITPERVDKICRCSDVKRVDKDGKPVSIYPINRLDLHINSADSGVSCGIFRLNELEACAKYDGLLTVSGAPNSKLAEIVSKMSITGGSSSRMPQEVPTPDPGVYITGIRDDGKRSGALLQKMRHSLLARKDQAEMDMDMKPGSSETSEGLRAIKDPGADKNVPVFLRRFADTNGFGNVHMALRVGTVIFEIGVAHSKHGALVTIREPPVFQDATQDPSSTRPSLVIDGIAKAVWKQNRPVGPRKRYKVIMKQVVGASFMECPEEGLERDIIKSIVAAAQAKADERRSTEKHSALDSIMAMFRDLVSSWIHAYMKSIVALLLDPRTNLTWSPDRNSCQHFCNSILDTNLFGPLLYGGSGDNDSPSQLYTMSFVCADEGYEQRVVKSKHDVPPGLVEEYLSNFYFGRYDESDFIDSCQEYWHDWSGTGLVSTKYGDLFPYDCTRAYLGDKYDAALNCGRCELSRHLWASPFDSWAMLSLHLMRGPFMYPPNPITNESRNPRGGPQGWMKNRLMILHASSVLSRVAFAMAKSPTTRASTTWLSTESALLENNPTLARVRMGGIHRAQPFSHYYEKGANKLYFVADWATTLEAHEKYLSMRHNRAKSAEILRQPIAPSFHEATGKENSARRLADPYYSGFGGSTTVEAIRKREAQRDLQSQYNLSNHANVMVMSFVLLGDPGTNDQGTGAGLCGSCPVSCGAGCGTSSCGGPACGGGDSSGGGGGCSSGGGDGGGGSSGGGGGCGGGGGGGCGGGC</sequence>
<organism evidence="1 2">
    <name type="scientific">Lomentospora prolificans</name>
    <dbReference type="NCBI Taxonomy" id="41688"/>
    <lineage>
        <taxon>Eukaryota</taxon>
        <taxon>Fungi</taxon>
        <taxon>Dikarya</taxon>
        <taxon>Ascomycota</taxon>
        <taxon>Pezizomycotina</taxon>
        <taxon>Sordariomycetes</taxon>
        <taxon>Hypocreomycetidae</taxon>
        <taxon>Microascales</taxon>
        <taxon>Microascaceae</taxon>
        <taxon>Lomentospora</taxon>
    </lineage>
</organism>
<protein>
    <submittedName>
        <fullName evidence="1">Uncharacterized protein</fullName>
    </submittedName>
</protein>
<dbReference type="AlphaFoldDB" id="A0A2N3MXV7"/>
<dbReference type="STRING" id="41688.A0A2N3MXV7"/>
<reference evidence="1 2" key="1">
    <citation type="journal article" date="2017" name="G3 (Bethesda)">
        <title>First Draft Genome Sequence of the Pathogenic Fungus Lomentospora prolificans (Formerly Scedosporium prolificans).</title>
        <authorList>
            <person name="Luo R."/>
            <person name="Zimin A."/>
            <person name="Workman R."/>
            <person name="Fan Y."/>
            <person name="Pertea G."/>
            <person name="Grossman N."/>
            <person name="Wear M.P."/>
            <person name="Jia B."/>
            <person name="Miller H."/>
            <person name="Casadevall A."/>
            <person name="Timp W."/>
            <person name="Zhang S.X."/>
            <person name="Salzberg S.L."/>
        </authorList>
    </citation>
    <scope>NUCLEOTIDE SEQUENCE [LARGE SCALE GENOMIC DNA]</scope>
    <source>
        <strain evidence="1 2">JHH-5317</strain>
    </source>
</reference>
<dbReference type="OrthoDB" id="5243963at2759"/>
<dbReference type="EMBL" id="NLAX01001623">
    <property type="protein sequence ID" value="PKS05019.1"/>
    <property type="molecule type" value="Genomic_DNA"/>
</dbReference>
<dbReference type="VEuPathDB" id="FungiDB:jhhlp_008385"/>